<gene>
    <name evidence="2" type="ORF">K529_004985</name>
</gene>
<dbReference type="AlphaFoldDB" id="A0A1B1A0R5"/>
<accession>A0A1B1A0R5</accession>
<name>A0A1B1A0R5_9RHOB</name>
<dbReference type="Proteomes" id="UP000013243">
    <property type="component" value="Chromosome"/>
</dbReference>
<organism evidence="2 3">
    <name type="scientific">Tritonibacter mobilis F1926</name>
    <dbReference type="NCBI Taxonomy" id="1265309"/>
    <lineage>
        <taxon>Bacteria</taxon>
        <taxon>Pseudomonadati</taxon>
        <taxon>Pseudomonadota</taxon>
        <taxon>Alphaproteobacteria</taxon>
        <taxon>Rhodobacterales</taxon>
        <taxon>Paracoccaceae</taxon>
        <taxon>Tritonibacter</taxon>
    </lineage>
</organism>
<evidence type="ECO:0000256" key="1">
    <source>
        <dbReference type="SAM" id="SignalP"/>
    </source>
</evidence>
<protein>
    <submittedName>
        <fullName evidence="2">Uncharacterized protein</fullName>
    </submittedName>
</protein>
<dbReference type="OrthoDB" id="7872576at2"/>
<reference evidence="2 3" key="1">
    <citation type="journal article" date="2016" name="ISME J.">
        <title>Global occurrence and heterogeneity of the Roseobacter-clade species Ruegeria mobilis.</title>
        <authorList>
            <person name="Sonnenschein E."/>
            <person name="Gram L."/>
        </authorList>
    </citation>
    <scope>NUCLEOTIDE SEQUENCE [LARGE SCALE GENOMIC DNA]</scope>
    <source>
        <strain evidence="2 3">F1926</strain>
    </source>
</reference>
<evidence type="ECO:0000313" key="2">
    <source>
        <dbReference type="EMBL" id="ANP40116.1"/>
    </source>
</evidence>
<evidence type="ECO:0000313" key="3">
    <source>
        <dbReference type="Proteomes" id="UP000013243"/>
    </source>
</evidence>
<dbReference type="GeneID" id="28249163"/>
<proteinExistence type="predicted"/>
<dbReference type="RefSeq" id="WP_005635050.1">
    <property type="nucleotide sequence ID" value="NZ_CP015230.1"/>
</dbReference>
<feature type="signal peptide" evidence="1">
    <location>
        <begin position="1"/>
        <end position="19"/>
    </location>
</feature>
<sequence length="139" mass="14943">MRIIKFLIASLFLLQPAYADVVEVPLLSDGTVNLDAVMSTLNFAFPIHSDGALPTDFTGEMLGEKFSGRVIDVDSKQSFTLAIDAPTHSEHGNFLIAVLATDIICLRSGSSPGPVLWKDTRKRAGTIWEVSTSCASATD</sequence>
<feature type="chain" id="PRO_5008518288" evidence="1">
    <location>
        <begin position="20"/>
        <end position="139"/>
    </location>
</feature>
<dbReference type="EMBL" id="CP015230">
    <property type="protein sequence ID" value="ANP40116.1"/>
    <property type="molecule type" value="Genomic_DNA"/>
</dbReference>
<dbReference type="KEGG" id="rmb:K529_004985"/>
<keyword evidence="1" id="KW-0732">Signal</keyword>